<evidence type="ECO:0000256" key="4">
    <source>
        <dbReference type="ARBA" id="ARBA00022496"/>
    </source>
</evidence>
<dbReference type="FunFam" id="1.50.40.10:FF:000029">
    <property type="entry name" value="Solute carrier family 25 member 28"/>
    <property type="match status" value="1"/>
</dbReference>
<keyword evidence="4" id="KW-0406">Ion transport</keyword>
<feature type="repeat" description="Solcar" evidence="8">
    <location>
        <begin position="106"/>
        <end position="190"/>
    </location>
</feature>
<evidence type="ECO:0000256" key="8">
    <source>
        <dbReference type="PROSITE-ProRule" id="PRU00282"/>
    </source>
</evidence>
<keyword evidence="8" id="KW-0472">Membrane</keyword>
<protein>
    <submittedName>
        <fullName evidence="11">(apollo) hypothetical protein</fullName>
    </submittedName>
</protein>
<dbReference type="PROSITE" id="PS50920">
    <property type="entry name" value="SOLCAR"/>
    <property type="match status" value="3"/>
</dbReference>
<comment type="caution">
    <text evidence="11">The sequence shown here is derived from an EMBL/GenBank/DDBJ whole genome shotgun (WGS) entry which is preliminary data.</text>
</comment>
<keyword evidence="5" id="KW-0999">Mitochondrion inner membrane</keyword>
<proteinExistence type="inferred from homology"/>
<dbReference type="AlphaFoldDB" id="A0A8S3W7E5"/>
<evidence type="ECO:0000313" key="12">
    <source>
        <dbReference type="Proteomes" id="UP000691718"/>
    </source>
</evidence>
<keyword evidence="12" id="KW-1185">Reference proteome</keyword>
<dbReference type="Proteomes" id="UP000691718">
    <property type="component" value="Unassembled WGS sequence"/>
</dbReference>
<organism evidence="11 12">
    <name type="scientific">Parnassius apollo</name>
    <name type="common">Apollo butterfly</name>
    <name type="synonym">Papilio apollo</name>
    <dbReference type="NCBI Taxonomy" id="110799"/>
    <lineage>
        <taxon>Eukaryota</taxon>
        <taxon>Metazoa</taxon>
        <taxon>Ecdysozoa</taxon>
        <taxon>Arthropoda</taxon>
        <taxon>Hexapoda</taxon>
        <taxon>Insecta</taxon>
        <taxon>Pterygota</taxon>
        <taxon>Neoptera</taxon>
        <taxon>Endopterygota</taxon>
        <taxon>Lepidoptera</taxon>
        <taxon>Glossata</taxon>
        <taxon>Ditrysia</taxon>
        <taxon>Papilionoidea</taxon>
        <taxon>Papilionidae</taxon>
        <taxon>Parnassiinae</taxon>
        <taxon>Parnassini</taxon>
        <taxon>Parnassius</taxon>
        <taxon>Parnassius</taxon>
    </lineage>
</organism>
<evidence type="ECO:0000256" key="3">
    <source>
        <dbReference type="ARBA" id="ARBA00022448"/>
    </source>
</evidence>
<keyword evidence="4" id="KW-0410">Iron transport</keyword>
<dbReference type="Pfam" id="PF00153">
    <property type="entry name" value="Mito_carr"/>
    <property type="match status" value="3"/>
</dbReference>
<dbReference type="GO" id="GO:0048250">
    <property type="term" value="P:iron import into the mitochondrion"/>
    <property type="evidence" value="ECO:0007669"/>
    <property type="project" value="TreeGrafter"/>
</dbReference>
<dbReference type="InterPro" id="IPR018108">
    <property type="entry name" value="MCP_transmembrane"/>
</dbReference>
<keyword evidence="4" id="KW-0408">Iron</keyword>
<name>A0A8S3W7E5_PARAO</name>
<comment type="subcellular location">
    <subcellularLocation>
        <location evidence="1">Mitochondrion inner membrane</location>
        <topology evidence="1">Multi-pass membrane protein</topology>
    </subcellularLocation>
</comment>
<keyword evidence="6" id="KW-1133">Transmembrane helix</keyword>
<feature type="repeat" description="Solcar" evidence="8">
    <location>
        <begin position="197"/>
        <end position="281"/>
    </location>
</feature>
<evidence type="ECO:0000256" key="1">
    <source>
        <dbReference type="ARBA" id="ARBA00004448"/>
    </source>
</evidence>
<evidence type="ECO:0000256" key="6">
    <source>
        <dbReference type="ARBA" id="ARBA00022989"/>
    </source>
</evidence>
<reference evidence="11" key="1">
    <citation type="submission" date="2021-04" db="EMBL/GenBank/DDBJ databases">
        <authorList>
            <person name="Tunstrom K."/>
        </authorList>
    </citation>
    <scope>NUCLEOTIDE SEQUENCE</scope>
</reference>
<dbReference type="OrthoDB" id="43906at2759"/>
<comment type="similarity">
    <text evidence="2 9">Belongs to the mitochondrial carrier (TC 2.A.29) family.</text>
</comment>
<sequence length="331" mass="35670">MNFEDYETLPTQNSITHMTAGAIAGMMEHCIMYPLDSVKTRMQSLRSAHNGSIAETLRYMVQREGLLRPIRGMSVVVAGAGPAHACFFATYEHSKHTLGHLTRHRHEHITHGLSGCLASLVHDAVSNPTEVVKQRLQMLHSPYRSVWDCARRVYRAEGLRAFYRSYGTQVTMNVPFQAVHFVTYEWCQSRLNPARAYEPGAHLCAGACAGALAAAATTPLDVCKTALNTQEASADGLAQAAALVLRAAGARGFFRGLQARVLYQMPAAAICWLTYETFKHALADTEGGGEDGIAKAERTSSNTSNMSNVGVGPPLGAALRLAAADVPPAAS</sequence>
<evidence type="ECO:0000256" key="10">
    <source>
        <dbReference type="SAM" id="MobiDB-lite"/>
    </source>
</evidence>
<keyword evidence="8 9" id="KW-0812">Transmembrane</keyword>
<dbReference type="PANTHER" id="PTHR45758">
    <property type="entry name" value="MITOFERRIN-1-RELATED"/>
    <property type="match status" value="1"/>
</dbReference>
<feature type="repeat" description="Solcar" evidence="8">
    <location>
        <begin position="12"/>
        <end position="97"/>
    </location>
</feature>
<evidence type="ECO:0000256" key="7">
    <source>
        <dbReference type="ARBA" id="ARBA00023128"/>
    </source>
</evidence>
<gene>
    <name evidence="11" type="ORF">PAPOLLO_LOCUS3032</name>
</gene>
<evidence type="ECO:0000256" key="2">
    <source>
        <dbReference type="ARBA" id="ARBA00006375"/>
    </source>
</evidence>
<accession>A0A8S3W7E5</accession>
<dbReference type="GO" id="GO:0015093">
    <property type="term" value="F:ferrous iron transmembrane transporter activity"/>
    <property type="evidence" value="ECO:0007669"/>
    <property type="project" value="TreeGrafter"/>
</dbReference>
<dbReference type="PANTHER" id="PTHR45758:SF20">
    <property type="entry name" value="MITOFERRIN-2"/>
    <property type="match status" value="1"/>
</dbReference>
<dbReference type="EMBL" id="CAJQZP010000200">
    <property type="protein sequence ID" value="CAG4945183.1"/>
    <property type="molecule type" value="Genomic_DNA"/>
</dbReference>
<feature type="region of interest" description="Disordered" evidence="10">
    <location>
        <begin position="289"/>
        <end position="309"/>
    </location>
</feature>
<keyword evidence="3 9" id="KW-0813">Transport</keyword>
<evidence type="ECO:0000256" key="9">
    <source>
        <dbReference type="RuleBase" id="RU000488"/>
    </source>
</evidence>
<evidence type="ECO:0000256" key="5">
    <source>
        <dbReference type="ARBA" id="ARBA00022792"/>
    </source>
</evidence>
<keyword evidence="7" id="KW-0496">Mitochondrion</keyword>
<dbReference type="GO" id="GO:0005743">
    <property type="term" value="C:mitochondrial inner membrane"/>
    <property type="evidence" value="ECO:0007669"/>
    <property type="project" value="UniProtKB-SubCell"/>
</dbReference>
<feature type="compositionally biased region" description="Polar residues" evidence="10">
    <location>
        <begin position="299"/>
        <end position="308"/>
    </location>
</feature>
<evidence type="ECO:0000313" key="11">
    <source>
        <dbReference type="EMBL" id="CAG4945183.1"/>
    </source>
</evidence>